<keyword evidence="5" id="KW-1185">Reference proteome</keyword>
<feature type="domain" description="Phosphoribosyltransferase" evidence="2">
    <location>
        <begin position="188"/>
        <end position="231"/>
    </location>
</feature>
<protein>
    <submittedName>
        <fullName evidence="4">DNA utilization protein GntX</fullName>
    </submittedName>
</protein>
<evidence type="ECO:0000259" key="3">
    <source>
        <dbReference type="Pfam" id="PF18912"/>
    </source>
</evidence>
<gene>
    <name evidence="4" type="primary">gntX</name>
    <name evidence="4" type="ORF">O1Q98_13195</name>
</gene>
<dbReference type="InterPro" id="IPR044005">
    <property type="entry name" value="DZR_2"/>
</dbReference>
<dbReference type="RefSeq" id="WP_125260914.1">
    <property type="nucleotide sequence ID" value="NZ_CP114280.1"/>
</dbReference>
<dbReference type="PANTHER" id="PTHR47505:SF1">
    <property type="entry name" value="DNA UTILIZATION PROTEIN YHGH"/>
    <property type="match status" value="1"/>
</dbReference>
<name>A0ABY8G3W2_9GAMM</name>
<evidence type="ECO:0000259" key="2">
    <source>
        <dbReference type="Pfam" id="PF00156"/>
    </source>
</evidence>
<accession>A0ABY8G3W2</accession>
<evidence type="ECO:0000313" key="5">
    <source>
        <dbReference type="Proteomes" id="UP001219630"/>
    </source>
</evidence>
<comment type="similarity">
    <text evidence="1">Belongs to the ComF/GntX family.</text>
</comment>
<dbReference type="NCBIfam" id="NF008616">
    <property type="entry name" value="PRK11595.1"/>
    <property type="match status" value="1"/>
</dbReference>
<dbReference type="InterPro" id="IPR051910">
    <property type="entry name" value="ComF/GntX_DNA_util-trans"/>
</dbReference>
<dbReference type="Proteomes" id="UP001219630">
    <property type="component" value="Chromosome"/>
</dbReference>
<feature type="domain" description="Double zinc ribbon" evidence="3">
    <location>
        <begin position="7"/>
        <end position="55"/>
    </location>
</feature>
<dbReference type="CDD" id="cd06223">
    <property type="entry name" value="PRTases_typeI"/>
    <property type="match status" value="1"/>
</dbReference>
<dbReference type="Pfam" id="PF00156">
    <property type="entry name" value="Pribosyltran"/>
    <property type="match status" value="1"/>
</dbReference>
<dbReference type="Gene3D" id="3.40.50.2020">
    <property type="match status" value="1"/>
</dbReference>
<dbReference type="InterPro" id="IPR000836">
    <property type="entry name" value="PRTase_dom"/>
</dbReference>
<dbReference type="InterPro" id="IPR029057">
    <property type="entry name" value="PRTase-like"/>
</dbReference>
<evidence type="ECO:0000256" key="1">
    <source>
        <dbReference type="ARBA" id="ARBA00008007"/>
    </source>
</evidence>
<organism evidence="4 5">
    <name type="scientific">Dickeya lacustris</name>
    <dbReference type="NCBI Taxonomy" id="2259638"/>
    <lineage>
        <taxon>Bacteria</taxon>
        <taxon>Pseudomonadati</taxon>
        <taxon>Pseudomonadota</taxon>
        <taxon>Gammaproteobacteria</taxon>
        <taxon>Enterobacterales</taxon>
        <taxon>Pectobacteriaceae</taxon>
        <taxon>Dickeya</taxon>
    </lineage>
</organism>
<dbReference type="EMBL" id="CP114280">
    <property type="protein sequence ID" value="WFN54618.1"/>
    <property type="molecule type" value="Genomic_DNA"/>
</dbReference>
<proteinExistence type="inferred from homology"/>
<evidence type="ECO:0000313" key="4">
    <source>
        <dbReference type="EMBL" id="WFN54618.1"/>
    </source>
</evidence>
<reference evidence="4 5" key="1">
    <citation type="submission" date="2022-12" db="EMBL/GenBank/DDBJ databases">
        <title>Complete genome sequencing of Dickeya lacustris type strain LMG30899.</title>
        <authorList>
            <person name="Dobhal S."/>
            <person name="Arizala D."/>
            <person name="Arif M."/>
        </authorList>
    </citation>
    <scope>NUCLEOTIDE SEQUENCE [LARGE SCALE GENOMIC DNA]</scope>
    <source>
        <strain evidence="4 5">LMG30899</strain>
    </source>
</reference>
<sequence length="234" mass="26755">MLTITAQCWLCQQPLYHSHHGVCRHCRRHLPAPPISCPRCGLPSTEASAACGRCLQQPPPWHALLFVSDYQPPLSSLIKQLKYQRRTELASILARLLLLRWRERRRETVLTLPQAYPRPDAIVAVPLHRWRQWRRGFNQTDLLARYLAHALDCAYYPAALRRLRATAAQHTLNARARRHNLHGAFQCQMDVRGKHIVLLDDVVTTGSTVAHLSRLLLAAGAHQVQVWCLCRTLS</sequence>
<dbReference type="SUPFAM" id="SSF53271">
    <property type="entry name" value="PRTase-like"/>
    <property type="match status" value="1"/>
</dbReference>
<dbReference type="Pfam" id="PF18912">
    <property type="entry name" value="DZR_2"/>
    <property type="match status" value="1"/>
</dbReference>
<dbReference type="PANTHER" id="PTHR47505">
    <property type="entry name" value="DNA UTILIZATION PROTEIN YHGH"/>
    <property type="match status" value="1"/>
</dbReference>